<dbReference type="EMBL" id="UINC01099698">
    <property type="protein sequence ID" value="SVC59170.1"/>
    <property type="molecule type" value="Genomic_DNA"/>
</dbReference>
<reference evidence="1" key="1">
    <citation type="submission" date="2018-05" db="EMBL/GenBank/DDBJ databases">
        <authorList>
            <person name="Lanie J.A."/>
            <person name="Ng W.-L."/>
            <person name="Kazmierczak K.M."/>
            <person name="Andrzejewski T.M."/>
            <person name="Davidsen T.M."/>
            <person name="Wayne K.J."/>
            <person name="Tettelin H."/>
            <person name="Glass J.I."/>
            <person name="Rusch D."/>
            <person name="Podicherti R."/>
            <person name="Tsui H.-C.T."/>
            <person name="Winkler M.E."/>
        </authorList>
    </citation>
    <scope>NUCLEOTIDE SEQUENCE</scope>
</reference>
<dbReference type="AlphaFoldDB" id="A0A382NEP4"/>
<proteinExistence type="predicted"/>
<evidence type="ECO:0000313" key="1">
    <source>
        <dbReference type="EMBL" id="SVC59170.1"/>
    </source>
</evidence>
<protein>
    <submittedName>
        <fullName evidence="1">Uncharacterized protein</fullName>
    </submittedName>
</protein>
<sequence length="22" mass="2414">ALWCIKVPSGASKSEIPVWVSR</sequence>
<feature type="non-terminal residue" evidence="1">
    <location>
        <position position="1"/>
    </location>
</feature>
<name>A0A382NEP4_9ZZZZ</name>
<gene>
    <name evidence="1" type="ORF">METZ01_LOCUS312024</name>
</gene>
<organism evidence="1">
    <name type="scientific">marine metagenome</name>
    <dbReference type="NCBI Taxonomy" id="408172"/>
    <lineage>
        <taxon>unclassified sequences</taxon>
        <taxon>metagenomes</taxon>
        <taxon>ecological metagenomes</taxon>
    </lineage>
</organism>
<accession>A0A382NEP4</accession>
<feature type="non-terminal residue" evidence="1">
    <location>
        <position position="22"/>
    </location>
</feature>